<feature type="region of interest" description="Disordered" evidence="1">
    <location>
        <begin position="77"/>
        <end position="101"/>
    </location>
</feature>
<comment type="caution">
    <text evidence="2">The sequence shown here is derived from an EMBL/GenBank/DDBJ whole genome shotgun (WGS) entry which is preliminary data.</text>
</comment>
<gene>
    <name evidence="2" type="ORF">Poly41_22960</name>
</gene>
<dbReference type="RefSeq" id="WP_146526222.1">
    <property type="nucleotide sequence ID" value="NZ_SJPV01000003.1"/>
</dbReference>
<accession>A0A5C6DS21</accession>
<dbReference type="OrthoDB" id="284135at2"/>
<dbReference type="InterPro" id="IPR021322">
    <property type="entry name" value="DUF2924"/>
</dbReference>
<organism evidence="2 3">
    <name type="scientific">Novipirellula artificiosorum</name>
    <dbReference type="NCBI Taxonomy" id="2528016"/>
    <lineage>
        <taxon>Bacteria</taxon>
        <taxon>Pseudomonadati</taxon>
        <taxon>Planctomycetota</taxon>
        <taxon>Planctomycetia</taxon>
        <taxon>Pirellulales</taxon>
        <taxon>Pirellulaceae</taxon>
        <taxon>Novipirellula</taxon>
    </lineage>
</organism>
<keyword evidence="3" id="KW-1185">Reference proteome</keyword>
<feature type="compositionally biased region" description="Basic and acidic residues" evidence="1">
    <location>
        <begin position="84"/>
        <end position="96"/>
    </location>
</feature>
<evidence type="ECO:0008006" key="4">
    <source>
        <dbReference type="Google" id="ProtNLM"/>
    </source>
</evidence>
<dbReference type="Pfam" id="PF11149">
    <property type="entry name" value="DUF2924"/>
    <property type="match status" value="1"/>
</dbReference>
<name>A0A5C6DS21_9BACT</name>
<reference evidence="2 3" key="1">
    <citation type="submission" date="2019-02" db="EMBL/GenBank/DDBJ databases">
        <title>Deep-cultivation of Planctomycetes and their phenomic and genomic characterization uncovers novel biology.</title>
        <authorList>
            <person name="Wiegand S."/>
            <person name="Jogler M."/>
            <person name="Boedeker C."/>
            <person name="Pinto D."/>
            <person name="Vollmers J."/>
            <person name="Rivas-Marin E."/>
            <person name="Kohn T."/>
            <person name="Peeters S.H."/>
            <person name="Heuer A."/>
            <person name="Rast P."/>
            <person name="Oberbeckmann S."/>
            <person name="Bunk B."/>
            <person name="Jeske O."/>
            <person name="Meyerdierks A."/>
            <person name="Storesund J.E."/>
            <person name="Kallscheuer N."/>
            <person name="Luecker S."/>
            <person name="Lage O.M."/>
            <person name="Pohl T."/>
            <person name="Merkel B.J."/>
            <person name="Hornburger P."/>
            <person name="Mueller R.-W."/>
            <person name="Bruemmer F."/>
            <person name="Labrenz M."/>
            <person name="Spormann A.M."/>
            <person name="Op Den Camp H."/>
            <person name="Overmann J."/>
            <person name="Amann R."/>
            <person name="Jetten M.S.M."/>
            <person name="Mascher T."/>
            <person name="Medema M.H."/>
            <person name="Devos D.P."/>
            <person name="Kaster A.-K."/>
            <person name="Ovreas L."/>
            <person name="Rohde M."/>
            <person name="Galperin M.Y."/>
            <person name="Jogler C."/>
        </authorList>
    </citation>
    <scope>NUCLEOTIDE SEQUENCE [LARGE SCALE GENOMIC DNA]</scope>
    <source>
        <strain evidence="2 3">Poly41</strain>
    </source>
</reference>
<protein>
    <recommendedName>
        <fullName evidence="4">DUF2924 domain-containing protein</fullName>
    </recommendedName>
</protein>
<dbReference type="EMBL" id="SJPV01000003">
    <property type="protein sequence ID" value="TWU39472.1"/>
    <property type="molecule type" value="Genomic_DNA"/>
</dbReference>
<proteinExistence type="predicted"/>
<dbReference type="AlphaFoldDB" id="A0A5C6DS21"/>
<evidence type="ECO:0000313" key="2">
    <source>
        <dbReference type="EMBL" id="TWU39472.1"/>
    </source>
</evidence>
<dbReference type="Proteomes" id="UP000319143">
    <property type="component" value="Unassembled WGS sequence"/>
</dbReference>
<evidence type="ECO:0000313" key="3">
    <source>
        <dbReference type="Proteomes" id="UP000319143"/>
    </source>
</evidence>
<evidence type="ECO:0000256" key="1">
    <source>
        <dbReference type="SAM" id="MobiDB-lite"/>
    </source>
</evidence>
<sequence length="157" mass="17752">MSPETKLKVAKLSDLTIGQLAAKYEKLFGEKCRSRNRRYVHRRIAWKLQADDEGGLSEQAILRATVVAGESLIRLTPPKSRKSKKDESKVPEKWDSRLPSPGNLIERQYKGQTLHVLVLTEGFEYDGEHYKSLTAVARAITGTHCSGFYFFKLGQAK</sequence>